<dbReference type="RefSeq" id="WP_010740697.1">
    <property type="nucleotide sequence ID" value="NZ_KE136364.1"/>
</dbReference>
<evidence type="ECO:0000313" key="5">
    <source>
        <dbReference type="Proteomes" id="UP000014104"/>
    </source>
</evidence>
<keyword evidence="2" id="KW-0732">Signal</keyword>
<sequence>MRKKILIKLIFVLVTLGIGFCNAKQQQETISLKESIAVLNKKNKDLADKEEELHQKNERLEKQAEDSSESLKKIQRQCINSGVDVDLNTDFINIVTKLFEANLNFTPENYENRKREVSGYLSDELKKEYFGQNRDTYQDANETTSKLESLEIYSQEVKNNELLGVTIVYHRNKQINKEWVNGMNIFKIKYNIQTNKFTEIINLGNGYSGNMTS</sequence>
<proteinExistence type="predicted"/>
<name>A0AAV3J3H7_ENTAV</name>
<evidence type="ECO:0000313" key="6">
    <source>
        <dbReference type="Proteomes" id="UP000014107"/>
    </source>
</evidence>
<organism evidence="4 6">
    <name type="scientific">Enterococcus avium ATCC 14025</name>
    <dbReference type="NCBI Taxonomy" id="1140002"/>
    <lineage>
        <taxon>Bacteria</taxon>
        <taxon>Bacillati</taxon>
        <taxon>Bacillota</taxon>
        <taxon>Bacilli</taxon>
        <taxon>Lactobacillales</taxon>
        <taxon>Enterococcaceae</taxon>
        <taxon>Enterococcus</taxon>
    </lineage>
</organism>
<protein>
    <submittedName>
        <fullName evidence="4">Uncharacterized protein</fullName>
    </submittedName>
</protein>
<evidence type="ECO:0000256" key="1">
    <source>
        <dbReference type="SAM" id="Coils"/>
    </source>
</evidence>
<evidence type="ECO:0000313" key="3">
    <source>
        <dbReference type="EMBL" id="EOT45092.1"/>
    </source>
</evidence>
<dbReference type="EMBL" id="AHYV01000024">
    <property type="protein sequence ID" value="EOT45092.1"/>
    <property type="molecule type" value="Genomic_DNA"/>
</dbReference>
<comment type="caution">
    <text evidence="4">The sequence shown here is derived from an EMBL/GenBank/DDBJ whole genome shotgun (WGS) entry which is preliminary data.</text>
</comment>
<keyword evidence="5" id="KW-1185">Reference proteome</keyword>
<dbReference type="Proteomes" id="UP000014104">
    <property type="component" value="Unassembled WGS sequence"/>
</dbReference>
<evidence type="ECO:0000313" key="4">
    <source>
        <dbReference type="EMBL" id="EOU21701.1"/>
    </source>
</evidence>
<reference evidence="4 6" key="2">
    <citation type="submission" date="2013-03" db="EMBL/GenBank/DDBJ databases">
        <title>The Genome Sequence of Enterococcus avium ATCC_14025 (PacBio/Illumina hybrid assembly).</title>
        <authorList>
            <consortium name="The Broad Institute Genomics Platform"/>
            <consortium name="The Broad Institute Genome Sequencing Center for Infectious Disease"/>
            <person name="Earl A."/>
            <person name="Russ C."/>
            <person name="Gilmore M."/>
            <person name="Surin D."/>
            <person name="Walker B."/>
            <person name="Young S."/>
            <person name="Zeng Q."/>
            <person name="Gargeya S."/>
            <person name="Fitzgerald M."/>
            <person name="Haas B."/>
            <person name="Abouelleil A."/>
            <person name="Allen A.W."/>
            <person name="Alvarado L."/>
            <person name="Arachchi H.M."/>
            <person name="Berlin A.M."/>
            <person name="Chapman S.B."/>
            <person name="Gainer-Dewar J."/>
            <person name="Goldberg J."/>
            <person name="Griggs A."/>
            <person name="Gujja S."/>
            <person name="Hansen M."/>
            <person name="Howarth C."/>
            <person name="Imamovic A."/>
            <person name="Ireland A."/>
            <person name="Larimer J."/>
            <person name="McCowan C."/>
            <person name="Murphy C."/>
            <person name="Pearson M."/>
            <person name="Poon T.W."/>
            <person name="Priest M."/>
            <person name="Roberts A."/>
            <person name="Saif S."/>
            <person name="Shea T."/>
            <person name="Sisk P."/>
            <person name="Sykes S."/>
            <person name="Wortman J."/>
            <person name="Nusbaum C."/>
            <person name="Birren B."/>
        </authorList>
    </citation>
    <scope>NUCLEOTIDE SEQUENCE [LARGE SCALE GENOMIC DNA]</scope>
    <source>
        <strain evidence="4 6">ATCC 14025</strain>
    </source>
</reference>
<feature type="chain" id="PRO_5043337849" evidence="2">
    <location>
        <begin position="24"/>
        <end position="213"/>
    </location>
</feature>
<dbReference type="AlphaFoldDB" id="A0AAV3J3H7"/>
<evidence type="ECO:0000256" key="2">
    <source>
        <dbReference type="SAM" id="SignalP"/>
    </source>
</evidence>
<dbReference type="EMBL" id="ASWL01000003">
    <property type="protein sequence ID" value="EOU21701.1"/>
    <property type="molecule type" value="Genomic_DNA"/>
</dbReference>
<accession>A0AAV3J3H7</accession>
<feature type="signal peptide" evidence="2">
    <location>
        <begin position="1"/>
        <end position="23"/>
    </location>
</feature>
<keyword evidence="1" id="KW-0175">Coiled coil</keyword>
<dbReference type="Proteomes" id="UP000014107">
    <property type="component" value="Unassembled WGS sequence"/>
</dbReference>
<reference evidence="3 5" key="1">
    <citation type="submission" date="2013-03" db="EMBL/GenBank/DDBJ databases">
        <title>The Genome Sequence of Enterococcus avium ATCC_14025 (Illumina only assembly).</title>
        <authorList>
            <consortium name="The Broad Institute Genomics Platform"/>
            <consortium name="The Broad Institute Genome Sequencing Center for Infectious Disease"/>
            <person name="Earl A."/>
            <person name="Russ C."/>
            <person name="Gilmore M."/>
            <person name="Surin D."/>
            <person name="Walker B."/>
            <person name="Young S."/>
            <person name="Zeng Q."/>
            <person name="Gargeya S."/>
            <person name="Fitzgerald M."/>
            <person name="Haas B."/>
            <person name="Abouelleil A."/>
            <person name="Allen A.W."/>
            <person name="Alvarado L."/>
            <person name="Arachchi H.M."/>
            <person name="Berlin A.M."/>
            <person name="Chapman S.B."/>
            <person name="Gainer-Dewar J."/>
            <person name="Goldberg J."/>
            <person name="Griggs A."/>
            <person name="Gujja S."/>
            <person name="Hansen M."/>
            <person name="Howarth C."/>
            <person name="Imamovic A."/>
            <person name="Ireland A."/>
            <person name="Larimer J."/>
            <person name="McCowan C."/>
            <person name="Murphy C."/>
            <person name="Pearson M."/>
            <person name="Poon T.W."/>
            <person name="Priest M."/>
            <person name="Roberts A."/>
            <person name="Saif S."/>
            <person name="Shea T."/>
            <person name="Sisk P."/>
            <person name="Sykes S."/>
            <person name="Wortman J."/>
            <person name="Nusbaum C."/>
            <person name="Birren B."/>
        </authorList>
    </citation>
    <scope>NUCLEOTIDE SEQUENCE [LARGE SCALE GENOMIC DNA]</scope>
    <source>
        <strain evidence="3 5">ATCC 14025</strain>
    </source>
</reference>
<feature type="coiled-coil region" evidence="1">
    <location>
        <begin position="32"/>
        <end position="77"/>
    </location>
</feature>
<gene>
    <name evidence="4" type="ORF">I570_01899</name>
    <name evidence="3" type="ORF">OMU_02487</name>
</gene>